<proteinExistence type="predicted"/>
<dbReference type="EMBL" id="BMZG01000001">
    <property type="protein sequence ID" value="GHA64099.1"/>
    <property type="molecule type" value="Genomic_DNA"/>
</dbReference>
<protein>
    <submittedName>
        <fullName evidence="1">Uncharacterized protein</fullName>
    </submittedName>
</protein>
<gene>
    <name evidence="1" type="ORF">GCM10009007_00530</name>
</gene>
<evidence type="ECO:0000313" key="1">
    <source>
        <dbReference type="EMBL" id="GHA64099.1"/>
    </source>
</evidence>
<reference evidence="1" key="1">
    <citation type="journal article" date="2014" name="Int. J. Syst. Evol. Microbiol.">
        <title>Complete genome sequence of Corynebacterium casei LMG S-19264T (=DSM 44701T), isolated from a smear-ripened cheese.</title>
        <authorList>
            <consortium name="US DOE Joint Genome Institute (JGI-PGF)"/>
            <person name="Walter F."/>
            <person name="Albersmeier A."/>
            <person name="Kalinowski J."/>
            <person name="Ruckert C."/>
        </authorList>
    </citation>
    <scope>NUCLEOTIDE SEQUENCE</scope>
    <source>
        <strain evidence="1">KCTC 32501</strain>
    </source>
</reference>
<evidence type="ECO:0000313" key="2">
    <source>
        <dbReference type="Proteomes" id="UP000614287"/>
    </source>
</evidence>
<keyword evidence="2" id="KW-1185">Reference proteome</keyword>
<dbReference type="RefSeq" id="WP_189490159.1">
    <property type="nucleotide sequence ID" value="NZ_BMZG01000001.1"/>
</dbReference>
<reference evidence="1" key="2">
    <citation type="submission" date="2020-09" db="EMBL/GenBank/DDBJ databases">
        <authorList>
            <person name="Sun Q."/>
            <person name="Kim S."/>
        </authorList>
    </citation>
    <scope>NUCLEOTIDE SEQUENCE</scope>
    <source>
        <strain evidence="1">KCTC 32501</strain>
    </source>
</reference>
<name>A0A8J3CL55_9BURK</name>
<dbReference type="Proteomes" id="UP000614287">
    <property type="component" value="Unassembled WGS sequence"/>
</dbReference>
<dbReference type="AlphaFoldDB" id="A0A8J3CL55"/>
<organism evidence="1 2">
    <name type="scientific">Formosimonas limnophila</name>
    <dbReference type="NCBI Taxonomy" id="1384487"/>
    <lineage>
        <taxon>Bacteria</taxon>
        <taxon>Pseudomonadati</taxon>
        <taxon>Pseudomonadota</taxon>
        <taxon>Betaproteobacteria</taxon>
        <taxon>Burkholderiales</taxon>
        <taxon>Burkholderiaceae</taxon>
        <taxon>Formosimonas</taxon>
    </lineage>
</organism>
<comment type="caution">
    <text evidence="1">The sequence shown here is derived from an EMBL/GenBank/DDBJ whole genome shotgun (WGS) entry which is preliminary data.</text>
</comment>
<sequence>MSDIYANAVDSLRIGIEHFLKEPGYSSRKHAILTLFHAIELFLKEQLYRTNPILIYRNIDAKITDDSMTVGIKEALTRLENLGLGLPKQPQEVIERIQKRRNRIEHHRYDHKEEDETIISESLAFILFFADGVLKAKLENDVSPETLREIKSLVYDHQDRHWIAMHRLEQWMYETWPDWNNEESNTPDEFGGTLDCPICRKSYLVIGYHDKPFCFHCNTSIDAVECNDCGRTYLAGEGCCS</sequence>
<accession>A0A8J3CL55</accession>